<comment type="caution">
    <text evidence="2">The sequence shown here is derived from an EMBL/GenBank/DDBJ whole genome shotgun (WGS) entry which is preliminary data.</text>
</comment>
<evidence type="ECO:0000313" key="3">
    <source>
        <dbReference type="Proteomes" id="UP000283341"/>
    </source>
</evidence>
<protein>
    <submittedName>
        <fullName evidence="2">Type II toxin-antitoxin system RelE/ParE family toxin</fullName>
    </submittedName>
</protein>
<dbReference type="RefSeq" id="WP_029328280.1">
    <property type="nucleotide sequence ID" value="NZ_JADNFX010000047.1"/>
</dbReference>
<dbReference type="Pfam" id="PF05016">
    <property type="entry name" value="ParE_toxin"/>
    <property type="match status" value="1"/>
</dbReference>
<dbReference type="Gene3D" id="3.30.2310.20">
    <property type="entry name" value="RelE-like"/>
    <property type="match status" value="1"/>
</dbReference>
<accession>A0A412IFR0</accession>
<keyword evidence="1" id="KW-1277">Toxin-antitoxin system</keyword>
<dbReference type="InterPro" id="IPR035093">
    <property type="entry name" value="RelE/ParE_toxin_dom_sf"/>
</dbReference>
<sequence>MEIRWDTAALDDLEATLNYLETEFSFTSARNFRAKIATLTQKLVSFPQIGKHEPLLTTVLDGRIRSIPINKLSKLIYIEINNDVLLIIALWNTRQNPASLTKELLQRV</sequence>
<reference evidence="2 3" key="1">
    <citation type="submission" date="2018-08" db="EMBL/GenBank/DDBJ databases">
        <title>A genome reference for cultivated species of the human gut microbiota.</title>
        <authorList>
            <person name="Zou Y."/>
            <person name="Xue W."/>
            <person name="Luo G."/>
        </authorList>
    </citation>
    <scope>NUCLEOTIDE SEQUENCE [LARGE SCALE GENOMIC DNA]</scope>
    <source>
        <strain evidence="2 3">AF22-3AC</strain>
    </source>
</reference>
<dbReference type="EMBL" id="QRVJ01000012">
    <property type="protein sequence ID" value="RGS35818.1"/>
    <property type="molecule type" value="Genomic_DNA"/>
</dbReference>
<dbReference type="AlphaFoldDB" id="A0A412IFR0"/>
<organism evidence="2 3">
    <name type="scientific">Bacteroides cellulosilyticus</name>
    <dbReference type="NCBI Taxonomy" id="246787"/>
    <lineage>
        <taxon>Bacteria</taxon>
        <taxon>Pseudomonadati</taxon>
        <taxon>Bacteroidota</taxon>
        <taxon>Bacteroidia</taxon>
        <taxon>Bacteroidales</taxon>
        <taxon>Bacteroidaceae</taxon>
        <taxon>Bacteroides</taxon>
    </lineage>
</organism>
<name>A0A412IFR0_9BACE</name>
<gene>
    <name evidence="2" type="ORF">DWX97_14200</name>
</gene>
<dbReference type="InterPro" id="IPR007712">
    <property type="entry name" value="RelE/ParE_toxin"/>
</dbReference>
<dbReference type="Proteomes" id="UP000283341">
    <property type="component" value="Unassembled WGS sequence"/>
</dbReference>
<evidence type="ECO:0000313" key="2">
    <source>
        <dbReference type="EMBL" id="RGS35818.1"/>
    </source>
</evidence>
<proteinExistence type="predicted"/>
<evidence type="ECO:0000256" key="1">
    <source>
        <dbReference type="ARBA" id="ARBA00022649"/>
    </source>
</evidence>